<name>A0A8H7IL08_9AGAM</name>
<accession>A0A8H7IL08</accession>
<proteinExistence type="predicted"/>
<evidence type="ECO:0000313" key="3">
    <source>
        <dbReference type="EMBL" id="KAF8761830.1"/>
    </source>
</evidence>
<feature type="compositionally biased region" description="Polar residues" evidence="2">
    <location>
        <begin position="344"/>
        <end position="358"/>
    </location>
</feature>
<dbReference type="EMBL" id="JACYCF010000001">
    <property type="protein sequence ID" value="KAF8761830.1"/>
    <property type="molecule type" value="Genomic_DNA"/>
</dbReference>
<keyword evidence="1" id="KW-0175">Coiled coil</keyword>
<evidence type="ECO:0000256" key="2">
    <source>
        <dbReference type="SAM" id="MobiDB-lite"/>
    </source>
</evidence>
<evidence type="ECO:0008006" key="5">
    <source>
        <dbReference type="Google" id="ProtNLM"/>
    </source>
</evidence>
<dbReference type="Gene3D" id="2.40.70.10">
    <property type="entry name" value="Acid Proteases"/>
    <property type="match status" value="1"/>
</dbReference>
<feature type="region of interest" description="Disordered" evidence="2">
    <location>
        <begin position="342"/>
        <end position="392"/>
    </location>
</feature>
<feature type="region of interest" description="Disordered" evidence="2">
    <location>
        <begin position="1"/>
        <end position="77"/>
    </location>
</feature>
<gene>
    <name evidence="3" type="ORF">RHS01_00197</name>
</gene>
<sequence>MPPHSNFITDQTALGDPQIPAARIYSEAGSDDESAKPRYGQRQRNSGVSEQSRRTPPVDSTGNEMPNPPGQPWQTFLSTGTNYRLTSEAVWLLLEDLPIPIPEGGGGNDPTGNSDSGPALVRVEDPFQIEEMGKDHREDQEIILIMTRLLTRQGLDQWNSETKGLSRWIISINNIAEYSNYTRIQLGQQVPLRFTGRALRWFNALDKAYRRQITADWPSLRRAITIHFMNRTFMERNKAEALYAKFRDRNHPHKLPEDYVIRKMEALTILSDWTDSELITEIMNSAPEHWALYIDTSVVTTWDDFLDKISWHKEKLLNHKGSNTTDIQRQLNEMKAMLKKLDNPRQSQNQVRAQQTASKPIGWYKSSQSPPYPKDDTTVSKGKTPKDKKARPCQHCGSLMHWDRDCKYARQNSRNVRAQMAEASDEERAAQEAYDNLCDDAYMEESDSEDEESEQDFREPLQPLAASMNACASEASGSNELGLEGESINGNKEKVFSGYVLSKLPTRRSWGKKLKLATNTFSSMAGTEITLKRIMSRPPGTAFFGSKATIIKGWIQNAYGPKKRITFNSGSEITLINKTLLKSLDPPPKVRIGQKLRLIQVTSNSSLSQYVTVPLVFETDKGPVRMMVEAYVVPNMNTPFILGTDFASQYQLLLVRNDDGTSIIFGDTGRSIRVEESNSTPRVDKEGNTFLVEVAQGFTQNGFRRARTRKEYKKRLKERKVPAGLVKVKVLQTVTIPAHTIKLLKVKVNWREGQAKGFID</sequence>
<comment type="caution">
    <text evidence="3">The sequence shown here is derived from an EMBL/GenBank/DDBJ whole genome shotgun (WGS) entry which is preliminary data.</text>
</comment>
<dbReference type="AlphaFoldDB" id="A0A8H7IL08"/>
<protein>
    <recommendedName>
        <fullName evidence="5">Retrotransposon gag domain-containing protein</fullName>
    </recommendedName>
</protein>
<organism evidence="3 4">
    <name type="scientific">Rhizoctonia solani</name>
    <dbReference type="NCBI Taxonomy" id="456999"/>
    <lineage>
        <taxon>Eukaryota</taxon>
        <taxon>Fungi</taxon>
        <taxon>Dikarya</taxon>
        <taxon>Basidiomycota</taxon>
        <taxon>Agaricomycotina</taxon>
        <taxon>Agaricomycetes</taxon>
        <taxon>Cantharellales</taxon>
        <taxon>Ceratobasidiaceae</taxon>
        <taxon>Rhizoctonia</taxon>
    </lineage>
</organism>
<evidence type="ECO:0000313" key="4">
    <source>
        <dbReference type="Proteomes" id="UP000614334"/>
    </source>
</evidence>
<feature type="compositionally biased region" description="Polar residues" evidence="2">
    <location>
        <begin position="1"/>
        <end position="12"/>
    </location>
</feature>
<feature type="coiled-coil region" evidence="1">
    <location>
        <begin position="413"/>
        <end position="440"/>
    </location>
</feature>
<dbReference type="Proteomes" id="UP000614334">
    <property type="component" value="Unassembled WGS sequence"/>
</dbReference>
<dbReference type="InterPro" id="IPR021109">
    <property type="entry name" value="Peptidase_aspartic_dom_sf"/>
</dbReference>
<dbReference type="CDD" id="cd00303">
    <property type="entry name" value="retropepsin_like"/>
    <property type="match status" value="1"/>
</dbReference>
<evidence type="ECO:0000256" key="1">
    <source>
        <dbReference type="SAM" id="Coils"/>
    </source>
</evidence>
<reference evidence="3" key="1">
    <citation type="submission" date="2020-09" db="EMBL/GenBank/DDBJ databases">
        <title>Comparative genome analyses of four rice-infecting Rhizoctonia solani isolates reveal extensive enrichment of homogalacturonan modification genes.</title>
        <authorList>
            <person name="Lee D.-Y."/>
            <person name="Jeon J."/>
            <person name="Kim K.-T."/>
            <person name="Cheong K."/>
            <person name="Song H."/>
            <person name="Choi G."/>
            <person name="Ko J."/>
            <person name="Opiyo S.O."/>
            <person name="Zuo S."/>
            <person name="Madhav S."/>
            <person name="Lee Y.-H."/>
            <person name="Wang G.-L."/>
        </authorList>
    </citation>
    <scope>NUCLEOTIDE SEQUENCE</scope>
    <source>
        <strain evidence="3">AG1-IA B2</strain>
    </source>
</reference>